<evidence type="ECO:0000313" key="1">
    <source>
        <dbReference type="EMBL" id="GAU94930.1"/>
    </source>
</evidence>
<gene>
    <name evidence="1" type="primary">RvY_06628-1</name>
    <name evidence="1" type="synonym">RvY_06628.1</name>
    <name evidence="1" type="ORF">RvY_06628</name>
</gene>
<name>A0A1D1V255_RAMVA</name>
<sequence length="150" mass="17011">MVIRASMGPGSPPPNIVWSAITAAPASSAPQPCHEGGRSRLWSTLLVCCPKPIKNTSNRLKLIRTLRVAVTEAGMKWFAHAWAWHLITTFKHPRHGRWDLFLDYCSCATSCHDDYCLCQSERLFQRGEFEGRNSKKIKEYRLFLDPTAAH</sequence>
<dbReference type="AlphaFoldDB" id="A0A1D1V255"/>
<dbReference type="Proteomes" id="UP000186922">
    <property type="component" value="Unassembled WGS sequence"/>
</dbReference>
<reference evidence="1 2" key="1">
    <citation type="journal article" date="2016" name="Nat. Commun.">
        <title>Extremotolerant tardigrade genome and improved radiotolerance of human cultured cells by tardigrade-unique protein.</title>
        <authorList>
            <person name="Hashimoto T."/>
            <person name="Horikawa D.D."/>
            <person name="Saito Y."/>
            <person name="Kuwahara H."/>
            <person name="Kozuka-Hata H."/>
            <person name="Shin-I T."/>
            <person name="Minakuchi Y."/>
            <person name="Ohishi K."/>
            <person name="Motoyama A."/>
            <person name="Aizu T."/>
            <person name="Enomoto A."/>
            <person name="Kondo K."/>
            <person name="Tanaka S."/>
            <person name="Hara Y."/>
            <person name="Koshikawa S."/>
            <person name="Sagara H."/>
            <person name="Miura T."/>
            <person name="Yokobori S."/>
            <person name="Miyagawa K."/>
            <person name="Suzuki Y."/>
            <person name="Kubo T."/>
            <person name="Oyama M."/>
            <person name="Kohara Y."/>
            <person name="Fujiyama A."/>
            <person name="Arakawa K."/>
            <person name="Katayama T."/>
            <person name="Toyoda A."/>
            <person name="Kunieda T."/>
        </authorList>
    </citation>
    <scope>NUCLEOTIDE SEQUENCE [LARGE SCALE GENOMIC DNA]</scope>
    <source>
        <strain evidence="1 2">YOKOZUNA-1</strain>
    </source>
</reference>
<protein>
    <submittedName>
        <fullName evidence="1">Uncharacterized protein</fullName>
    </submittedName>
</protein>
<comment type="caution">
    <text evidence="1">The sequence shown here is derived from an EMBL/GenBank/DDBJ whole genome shotgun (WGS) entry which is preliminary data.</text>
</comment>
<accession>A0A1D1V255</accession>
<dbReference type="EMBL" id="BDGG01000003">
    <property type="protein sequence ID" value="GAU94930.1"/>
    <property type="molecule type" value="Genomic_DNA"/>
</dbReference>
<evidence type="ECO:0000313" key="2">
    <source>
        <dbReference type="Proteomes" id="UP000186922"/>
    </source>
</evidence>
<organism evidence="1 2">
    <name type="scientific">Ramazzottius varieornatus</name>
    <name type="common">Water bear</name>
    <name type="synonym">Tardigrade</name>
    <dbReference type="NCBI Taxonomy" id="947166"/>
    <lineage>
        <taxon>Eukaryota</taxon>
        <taxon>Metazoa</taxon>
        <taxon>Ecdysozoa</taxon>
        <taxon>Tardigrada</taxon>
        <taxon>Eutardigrada</taxon>
        <taxon>Parachela</taxon>
        <taxon>Hypsibioidea</taxon>
        <taxon>Ramazzottiidae</taxon>
        <taxon>Ramazzottius</taxon>
    </lineage>
</organism>
<keyword evidence="2" id="KW-1185">Reference proteome</keyword>
<proteinExistence type="predicted"/>